<evidence type="ECO:0000256" key="1">
    <source>
        <dbReference type="ARBA" id="ARBA00004123"/>
    </source>
</evidence>
<dbReference type="EMBL" id="KZ824652">
    <property type="protein sequence ID" value="RAK76041.1"/>
    <property type="molecule type" value="Genomic_DNA"/>
</dbReference>
<evidence type="ECO:0000256" key="4">
    <source>
        <dbReference type="ARBA" id="ARBA00023163"/>
    </source>
</evidence>
<keyword evidence="2" id="KW-0805">Transcription regulation</keyword>
<dbReference type="PANTHER" id="PTHR37534:SF16">
    <property type="entry name" value="ZN(II)2CYS6 TRANSCRIPTION FACTOR (EUROFUNG)-RELATED"/>
    <property type="match status" value="1"/>
</dbReference>
<dbReference type="InterPro" id="IPR021858">
    <property type="entry name" value="Fun_TF"/>
</dbReference>
<feature type="region of interest" description="Disordered" evidence="6">
    <location>
        <begin position="88"/>
        <end position="115"/>
    </location>
</feature>
<dbReference type="SMART" id="SM00066">
    <property type="entry name" value="GAL4"/>
    <property type="match status" value="1"/>
</dbReference>
<dbReference type="CDD" id="cd00067">
    <property type="entry name" value="GAL4"/>
    <property type="match status" value="1"/>
</dbReference>
<dbReference type="GO" id="GO:0000981">
    <property type="term" value="F:DNA-binding transcription factor activity, RNA polymerase II-specific"/>
    <property type="evidence" value="ECO:0007669"/>
    <property type="project" value="InterPro"/>
</dbReference>
<dbReference type="PROSITE" id="PS50048">
    <property type="entry name" value="ZN2_CY6_FUNGAL_2"/>
    <property type="match status" value="1"/>
</dbReference>
<dbReference type="AlphaFoldDB" id="A0A8G1RSQ8"/>
<protein>
    <submittedName>
        <fullName evidence="8">C6 transcription factor</fullName>
    </submittedName>
</protein>
<accession>A0A8G1RSQ8</accession>
<evidence type="ECO:0000256" key="3">
    <source>
        <dbReference type="ARBA" id="ARBA00023125"/>
    </source>
</evidence>
<evidence type="ECO:0000256" key="2">
    <source>
        <dbReference type="ARBA" id="ARBA00023015"/>
    </source>
</evidence>
<dbReference type="VEuPathDB" id="FungiDB:BO72DRAFT_153931"/>
<keyword evidence="9" id="KW-1185">Reference proteome</keyword>
<dbReference type="PROSITE" id="PS00463">
    <property type="entry name" value="ZN2_CY6_FUNGAL_1"/>
    <property type="match status" value="1"/>
</dbReference>
<dbReference type="GeneID" id="63856581"/>
<organism evidence="8 9">
    <name type="scientific">Aspergillus fijiensis CBS 313.89</name>
    <dbReference type="NCBI Taxonomy" id="1448319"/>
    <lineage>
        <taxon>Eukaryota</taxon>
        <taxon>Fungi</taxon>
        <taxon>Dikarya</taxon>
        <taxon>Ascomycota</taxon>
        <taxon>Pezizomycotina</taxon>
        <taxon>Eurotiomycetes</taxon>
        <taxon>Eurotiomycetidae</taxon>
        <taxon>Eurotiales</taxon>
        <taxon>Aspergillaceae</taxon>
        <taxon>Aspergillus</taxon>
    </lineage>
</organism>
<dbReference type="InterPro" id="IPR001138">
    <property type="entry name" value="Zn2Cys6_DnaBD"/>
</dbReference>
<dbReference type="GO" id="GO:0008270">
    <property type="term" value="F:zinc ion binding"/>
    <property type="evidence" value="ECO:0007669"/>
    <property type="project" value="InterPro"/>
</dbReference>
<reference evidence="8 9" key="1">
    <citation type="submission" date="2018-02" db="EMBL/GenBank/DDBJ databases">
        <title>The genomes of Aspergillus section Nigri reveals drivers in fungal speciation.</title>
        <authorList>
            <consortium name="DOE Joint Genome Institute"/>
            <person name="Vesth T.C."/>
            <person name="Nybo J."/>
            <person name="Theobald S."/>
            <person name="Brandl J."/>
            <person name="Frisvad J.C."/>
            <person name="Nielsen K.F."/>
            <person name="Lyhne E.K."/>
            <person name="Kogle M.E."/>
            <person name="Kuo A."/>
            <person name="Riley R."/>
            <person name="Clum A."/>
            <person name="Nolan M."/>
            <person name="Lipzen A."/>
            <person name="Salamov A."/>
            <person name="Henrissat B."/>
            <person name="Wiebenga A."/>
            <person name="De vries R.P."/>
            <person name="Grigoriev I.V."/>
            <person name="Mortensen U.H."/>
            <person name="Andersen M.R."/>
            <person name="Baker S.E."/>
        </authorList>
    </citation>
    <scope>NUCLEOTIDE SEQUENCE [LARGE SCALE GENOMIC DNA]</scope>
    <source>
        <strain evidence="8 9">CBS 313.89</strain>
    </source>
</reference>
<keyword evidence="5" id="KW-0539">Nucleus</keyword>
<dbReference type="PANTHER" id="PTHR37534">
    <property type="entry name" value="TRANSCRIPTIONAL ACTIVATOR PROTEIN UGA3"/>
    <property type="match status" value="1"/>
</dbReference>
<evidence type="ECO:0000256" key="6">
    <source>
        <dbReference type="SAM" id="MobiDB-lite"/>
    </source>
</evidence>
<dbReference type="GO" id="GO:0005634">
    <property type="term" value="C:nucleus"/>
    <property type="evidence" value="ECO:0007669"/>
    <property type="project" value="UniProtKB-SubCell"/>
</dbReference>
<dbReference type="OrthoDB" id="3509362at2759"/>
<keyword evidence="4" id="KW-0804">Transcription</keyword>
<dbReference type="RefSeq" id="XP_040800051.1">
    <property type="nucleotide sequence ID" value="XM_040939248.1"/>
</dbReference>
<dbReference type="Pfam" id="PF00172">
    <property type="entry name" value="Zn_clus"/>
    <property type="match status" value="1"/>
</dbReference>
<dbReference type="GO" id="GO:0000976">
    <property type="term" value="F:transcription cis-regulatory region binding"/>
    <property type="evidence" value="ECO:0007669"/>
    <property type="project" value="TreeGrafter"/>
</dbReference>
<evidence type="ECO:0000256" key="5">
    <source>
        <dbReference type="ARBA" id="ARBA00023242"/>
    </source>
</evidence>
<dbReference type="Pfam" id="PF11951">
    <property type="entry name" value="Fungal_trans_2"/>
    <property type="match status" value="1"/>
</dbReference>
<evidence type="ECO:0000313" key="9">
    <source>
        <dbReference type="Proteomes" id="UP000249789"/>
    </source>
</evidence>
<dbReference type="Proteomes" id="UP000249789">
    <property type="component" value="Unassembled WGS sequence"/>
</dbReference>
<dbReference type="Gene3D" id="4.10.240.10">
    <property type="entry name" value="Zn(2)-C6 fungal-type DNA-binding domain"/>
    <property type="match status" value="1"/>
</dbReference>
<dbReference type="InterPro" id="IPR036864">
    <property type="entry name" value="Zn2-C6_fun-type_DNA-bd_sf"/>
</dbReference>
<dbReference type="GO" id="GO:0045944">
    <property type="term" value="P:positive regulation of transcription by RNA polymerase II"/>
    <property type="evidence" value="ECO:0007669"/>
    <property type="project" value="TreeGrafter"/>
</dbReference>
<comment type="subcellular location">
    <subcellularLocation>
        <location evidence="1">Nucleus</location>
    </subcellularLocation>
</comment>
<gene>
    <name evidence="8" type="ORF">BO72DRAFT_153931</name>
</gene>
<keyword evidence="3" id="KW-0238">DNA-binding</keyword>
<proteinExistence type="predicted"/>
<evidence type="ECO:0000259" key="7">
    <source>
        <dbReference type="PROSITE" id="PS50048"/>
    </source>
</evidence>
<feature type="compositionally biased region" description="Low complexity" evidence="6">
    <location>
        <begin position="101"/>
        <end position="115"/>
    </location>
</feature>
<sequence>MWDDTMAGDRPLPHAAANPLEAQFQVVSKRRCRREGGKWTRTGCLTCKSRRKRCDESKPGCRSCARLGLQCEGYGSIWAEPLNPSAQVFSQTKPTKRRRLSTSSSISSSSLGRASASSPCSSSLWLHYQPTTPTTFSDPGDSDTCLSNVDDTMDEVDQMPAHTTAENGDLSIMTLTPCKSLSHLSHSETHYLQYHMELGSKLLANLESADNPLRSLIIPRALSSSLLMKALCAVSATHCANRIAAHSEAQTAATMYYIQTLNGLQSVLSEYPTGRFPDEAILAVALLCKYEIVRGSVKQWVAHLNALQKLVIARGGFGALNHDTREFLMGLYVVSLIEKKAILTKNNSYIYAHNVAKISNRKQITSSMLDMEDVRITKLDIYIGYAEDLVKLCARIADLPSLSHDPVALGIEIHAIDTLLHDWTHQDIRYIIPEGITEMNLCRLRMVANCFRDAAYIYLHSILEKMSKGMKTTFTAGPWSALITMTRSDALQMLLDRIRTASPLDAHCEYSALTFPLLIAGCEIRVPDDKELIMTCLSSLEVNFGIGNVKRAKEMLQALWAMEGVHWLDLLDQLQWDLILA</sequence>
<dbReference type="SUPFAM" id="SSF57701">
    <property type="entry name" value="Zn2/Cys6 DNA-binding domain"/>
    <property type="match status" value="1"/>
</dbReference>
<feature type="domain" description="Zn(2)-C6 fungal-type" evidence="7">
    <location>
        <begin position="43"/>
        <end position="71"/>
    </location>
</feature>
<name>A0A8G1RSQ8_9EURO</name>
<evidence type="ECO:0000313" key="8">
    <source>
        <dbReference type="EMBL" id="RAK76041.1"/>
    </source>
</evidence>